<comment type="similarity">
    <text evidence="3 20">Belongs to the DNA polymerase type-B family.</text>
</comment>
<evidence type="ECO:0000313" key="27">
    <source>
        <dbReference type="Proteomes" id="UP000886998"/>
    </source>
</evidence>
<dbReference type="EC" id="2.7.7.7" evidence="20"/>
<dbReference type="InterPro" id="IPR056435">
    <property type="entry name" value="DPOD/Z_N"/>
</dbReference>
<comment type="cofactor">
    <cofactor evidence="1 20">
        <name>[4Fe-4S] cluster</name>
        <dbReference type="ChEBI" id="CHEBI:49883"/>
    </cofactor>
</comment>
<evidence type="ECO:0000313" key="26">
    <source>
        <dbReference type="EMBL" id="GFY70867.1"/>
    </source>
</evidence>
<keyword evidence="15 20" id="KW-0408">Iron</keyword>
<feature type="domain" description="C4-type zinc-finger of DNA polymerase delta" evidence="24">
    <location>
        <begin position="1131"/>
        <end position="1202"/>
    </location>
</feature>
<organism evidence="26 27">
    <name type="scientific">Trichonephila inaurata madagascariensis</name>
    <dbReference type="NCBI Taxonomy" id="2747483"/>
    <lineage>
        <taxon>Eukaryota</taxon>
        <taxon>Metazoa</taxon>
        <taxon>Ecdysozoa</taxon>
        <taxon>Arthropoda</taxon>
        <taxon>Chelicerata</taxon>
        <taxon>Arachnida</taxon>
        <taxon>Araneae</taxon>
        <taxon>Araneomorphae</taxon>
        <taxon>Entelegynae</taxon>
        <taxon>Araneoidea</taxon>
        <taxon>Nephilidae</taxon>
        <taxon>Trichonephila</taxon>
        <taxon>Trichonephila inaurata</taxon>
    </lineage>
</organism>
<dbReference type="InterPro" id="IPR036397">
    <property type="entry name" value="RNaseH_sf"/>
</dbReference>
<keyword evidence="12 20" id="KW-0862">Zinc</keyword>
<feature type="region of interest" description="Disordered" evidence="21">
    <location>
        <begin position="181"/>
        <end position="210"/>
    </location>
</feature>
<dbReference type="GO" id="GO:0000166">
    <property type="term" value="F:nucleotide binding"/>
    <property type="evidence" value="ECO:0007669"/>
    <property type="project" value="InterPro"/>
</dbReference>
<evidence type="ECO:0000256" key="14">
    <source>
        <dbReference type="ARBA" id="ARBA00022932"/>
    </source>
</evidence>
<accession>A0A8X7CP10</accession>
<evidence type="ECO:0000256" key="16">
    <source>
        <dbReference type="ARBA" id="ARBA00023014"/>
    </source>
</evidence>
<dbReference type="EMBL" id="BMAV01018470">
    <property type="protein sequence ID" value="GFY70867.1"/>
    <property type="molecule type" value="Genomic_DNA"/>
</dbReference>
<dbReference type="InterPro" id="IPR025687">
    <property type="entry name" value="Znf-C4pol"/>
</dbReference>
<dbReference type="PANTHER" id="PTHR10322:SF23">
    <property type="entry name" value="DNA POLYMERASE DELTA CATALYTIC SUBUNIT"/>
    <property type="match status" value="1"/>
</dbReference>
<keyword evidence="14 20" id="KW-0239">DNA-directed DNA polymerase</keyword>
<keyword evidence="17 20" id="KW-0238">DNA-binding</keyword>
<evidence type="ECO:0000256" key="19">
    <source>
        <dbReference type="ARBA" id="ARBA00049244"/>
    </source>
</evidence>
<evidence type="ECO:0000256" key="11">
    <source>
        <dbReference type="ARBA" id="ARBA00022801"/>
    </source>
</evidence>
<dbReference type="Pfam" id="PF03104">
    <property type="entry name" value="DNA_pol_B_exo1"/>
    <property type="match status" value="1"/>
</dbReference>
<evidence type="ECO:0000256" key="9">
    <source>
        <dbReference type="ARBA" id="ARBA00022723"/>
    </source>
</evidence>
<dbReference type="InterPro" id="IPR023211">
    <property type="entry name" value="DNA_pol_palm_dom_sf"/>
</dbReference>
<evidence type="ECO:0000256" key="3">
    <source>
        <dbReference type="ARBA" id="ARBA00005755"/>
    </source>
</evidence>
<evidence type="ECO:0000256" key="6">
    <source>
        <dbReference type="ARBA" id="ARBA00022695"/>
    </source>
</evidence>
<keyword evidence="16 20" id="KW-0411">Iron-sulfur</keyword>
<dbReference type="Gene3D" id="1.10.132.60">
    <property type="entry name" value="DNA polymerase family B, C-terminal domain"/>
    <property type="match status" value="1"/>
</dbReference>
<dbReference type="InterPro" id="IPR012337">
    <property type="entry name" value="RNaseH-like_sf"/>
</dbReference>
<sequence length="1225" mass="139830">MSANSVLEYLIHPTISTKNSQMQFQYWLQAELSCSQTPVQCFLLNEETFPTLQYLILFELLAPPESLLQWSQTTLKFVAMVTNHLVCVHIFIQDCKNDITLFALMGRMENAAFDGTILQKFADHQLWTQNENHFLIVKVLLKRFSRKQVKKDDDFERSNFEEELALMDELEEEFHAQSLESLESTGEDIDSSQSANAKWARPPPAEINPSTDSVVFQQLDIDYYIGQPVPGMSGCQTGIVPIMRVFGVSMEGNSILCHVHGFLPYFFVPAPQNFQQSDCAKFREILNGALISDMKSNKENIQDAVLAVEIVQKENIYGYNKDGKKPYLKITVVLPKFLPAAGRLLENGIRWNGSDMQTFPVFETNINFEIKFMVDTKIVGCNWIEVPSKKYNLLTASGQRNPTSRCQIELEVDWKNLISYEPEGDWSKIAPVRILSFDIECAGRKGIFPEPNHDPVIQIANMVIRQGEKDPFIRNVFTLNSCAPIIGSQVLSYQSEQQMLKEWADFIRTVDPDIVTGYNIQNFDFPYLLNRAAHLKVTSFPFLGRMKNIRTVIKDSILQSRQMGKRQNKVINLEGRIQFDLLQILVRDYKLRSYTLNAVSYHFLQEQKEDVQHSIITDLQNGNDQTRRRLAVYCLKDAMLPLRLMEKLMCVINYMEMARVTGVPLSYLLSRGQQIKVVSQLLRKAVEHDFVIPTMKIEVGDDFTGATVIEPVKGYYSDPISTLDFTSLYPSIMMAHNLCYSTLLQSVVARNQLDPDDFIKTPSENLFVKKSVRKGLLPEILEHLLSARKKAKNDLKKETDPFKKKVLDGRQLALKISANSVYGFTGAQVGKLPCLAISQSVTAFGRMMIEKTKELVEKKYITENGYPHNAKVIYGDTDSVMVNFGLKTVKEAMELGREAATYVSSHFEKPINLEFEKVYYPYLLINKKRYAGLYFTKPEIHDKMDCKGIETVRRDNCPLVANLINTCLEKLLIDRDPKGATEYAKQTIADLLCNRIDISQLVITKELTKTDKEYAAKQAHVELAHRMKKRDPGSAPNLGDRVPYVIIAASKKTAAYLKSEDPIYVLENNIPIDTQYYLDNQISKPLLRIFEPILGEKAESILLCGDHTRTKIVVTSKIGALTAFTKKKATCVGCRSLLDREDEAVCAHCKPKESEIYQTEIAYLNSFEEKFARLWTECQRCQGSLHEEILCTSRDCPIFYMRKKVQKDLGDQEKVIKRFGSVINW</sequence>
<dbReference type="CDD" id="cd05533">
    <property type="entry name" value="POLBc_delta"/>
    <property type="match status" value="1"/>
</dbReference>
<keyword evidence="18 20" id="KW-0539">Nucleus</keyword>
<dbReference type="InterPro" id="IPR050240">
    <property type="entry name" value="DNA_pol_type-B"/>
</dbReference>
<dbReference type="Proteomes" id="UP000886998">
    <property type="component" value="Unassembled WGS sequence"/>
</dbReference>
<dbReference type="Pfam" id="PF24055">
    <property type="entry name" value="POL3_N"/>
    <property type="match status" value="1"/>
</dbReference>
<comment type="caution">
    <text evidence="26">The sequence shown here is derived from an EMBL/GenBank/DDBJ whole genome shotgun (WGS) entry which is preliminary data.</text>
</comment>
<dbReference type="SMART" id="SM00486">
    <property type="entry name" value="POLBc"/>
    <property type="match status" value="1"/>
</dbReference>
<evidence type="ECO:0000256" key="10">
    <source>
        <dbReference type="ARBA" id="ARBA00022771"/>
    </source>
</evidence>
<evidence type="ECO:0000256" key="20">
    <source>
        <dbReference type="RuleBase" id="RU000442"/>
    </source>
</evidence>
<evidence type="ECO:0000259" key="22">
    <source>
        <dbReference type="Pfam" id="PF00136"/>
    </source>
</evidence>
<keyword evidence="8" id="KW-0540">Nuclease</keyword>
<evidence type="ECO:0000256" key="4">
    <source>
        <dbReference type="ARBA" id="ARBA00022485"/>
    </source>
</evidence>
<dbReference type="FunFam" id="3.30.342.10:FF:000003">
    <property type="entry name" value="DNA polymerase"/>
    <property type="match status" value="1"/>
</dbReference>
<dbReference type="FunFam" id="1.10.132.60:FF:000001">
    <property type="entry name" value="DNA polymerase"/>
    <property type="match status" value="1"/>
</dbReference>
<dbReference type="GO" id="GO:0051539">
    <property type="term" value="F:4 iron, 4 sulfur cluster binding"/>
    <property type="evidence" value="ECO:0007669"/>
    <property type="project" value="UniProtKB-KW"/>
</dbReference>
<reference evidence="26" key="1">
    <citation type="submission" date="2020-08" db="EMBL/GenBank/DDBJ databases">
        <title>Multicomponent nature underlies the extraordinary mechanical properties of spider dragline silk.</title>
        <authorList>
            <person name="Kono N."/>
            <person name="Nakamura H."/>
            <person name="Mori M."/>
            <person name="Yoshida Y."/>
            <person name="Ohtoshi R."/>
            <person name="Malay A.D."/>
            <person name="Moran D.A.P."/>
            <person name="Tomita M."/>
            <person name="Numata K."/>
            <person name="Arakawa K."/>
        </authorList>
    </citation>
    <scope>NUCLEOTIDE SEQUENCE</scope>
</reference>
<keyword evidence="7 20" id="KW-0235">DNA replication</keyword>
<dbReference type="GO" id="GO:0006287">
    <property type="term" value="P:base-excision repair, gap-filling"/>
    <property type="evidence" value="ECO:0007669"/>
    <property type="project" value="TreeGrafter"/>
</dbReference>
<evidence type="ECO:0000256" key="5">
    <source>
        <dbReference type="ARBA" id="ARBA00022679"/>
    </source>
</evidence>
<dbReference type="SUPFAM" id="SSF53098">
    <property type="entry name" value="Ribonuclease H-like"/>
    <property type="match status" value="1"/>
</dbReference>
<feature type="domain" description="DNA polymerase delta/zeta catalytic subunit N-terminal" evidence="25">
    <location>
        <begin position="261"/>
        <end position="337"/>
    </location>
</feature>
<keyword evidence="9 20" id="KW-0479">Metal-binding</keyword>
<keyword evidence="5 20" id="KW-0808">Transferase</keyword>
<dbReference type="Gene3D" id="3.30.342.10">
    <property type="entry name" value="DNA Polymerase, chain B, domain 1"/>
    <property type="match status" value="1"/>
</dbReference>
<keyword evidence="27" id="KW-1185">Reference proteome</keyword>
<dbReference type="FunFam" id="1.10.287.690:FF:000001">
    <property type="entry name" value="DNA polymerase"/>
    <property type="match status" value="1"/>
</dbReference>
<dbReference type="InterPro" id="IPR043502">
    <property type="entry name" value="DNA/RNA_pol_sf"/>
</dbReference>
<dbReference type="InterPro" id="IPR042087">
    <property type="entry name" value="DNA_pol_B_thumb"/>
</dbReference>
<proteinExistence type="inferred from homology"/>
<keyword evidence="13" id="KW-0269">Exonuclease</keyword>
<dbReference type="Gene3D" id="3.30.420.10">
    <property type="entry name" value="Ribonuclease H-like superfamily/Ribonuclease H"/>
    <property type="match status" value="1"/>
</dbReference>
<dbReference type="GO" id="GO:0045004">
    <property type="term" value="P:DNA replication proofreading"/>
    <property type="evidence" value="ECO:0007669"/>
    <property type="project" value="TreeGrafter"/>
</dbReference>
<evidence type="ECO:0000256" key="8">
    <source>
        <dbReference type="ARBA" id="ARBA00022722"/>
    </source>
</evidence>
<evidence type="ECO:0000256" key="7">
    <source>
        <dbReference type="ARBA" id="ARBA00022705"/>
    </source>
</evidence>
<dbReference type="InterPro" id="IPR006134">
    <property type="entry name" value="DNA-dir_DNA_pol_B_multi_dom"/>
</dbReference>
<keyword evidence="4 20" id="KW-0004">4Fe-4S</keyword>
<keyword evidence="10 20" id="KW-0863">Zinc-finger</keyword>
<dbReference type="Pfam" id="PF00136">
    <property type="entry name" value="DNA_pol_B"/>
    <property type="match status" value="1"/>
</dbReference>
<evidence type="ECO:0000256" key="12">
    <source>
        <dbReference type="ARBA" id="ARBA00022833"/>
    </source>
</evidence>
<dbReference type="GO" id="GO:0006297">
    <property type="term" value="P:nucleotide-excision repair, DNA gap filling"/>
    <property type="evidence" value="ECO:0007669"/>
    <property type="project" value="TreeGrafter"/>
</dbReference>
<dbReference type="GO" id="GO:0003887">
    <property type="term" value="F:DNA-directed DNA polymerase activity"/>
    <property type="evidence" value="ECO:0007669"/>
    <property type="project" value="UniProtKB-KW"/>
</dbReference>
<dbReference type="AlphaFoldDB" id="A0A8X7CP10"/>
<keyword evidence="11" id="KW-0378">Hydrolase</keyword>
<dbReference type="InterPro" id="IPR017964">
    <property type="entry name" value="DNA-dir_DNA_pol_B_CS"/>
</dbReference>
<feature type="domain" description="DNA-directed DNA polymerase family B multifunctional" evidence="22">
    <location>
        <begin position="663"/>
        <end position="1093"/>
    </location>
</feature>
<dbReference type="GO" id="GO:0008270">
    <property type="term" value="F:zinc ion binding"/>
    <property type="evidence" value="ECO:0007669"/>
    <property type="project" value="UniProtKB-KW"/>
</dbReference>
<evidence type="ECO:0000259" key="23">
    <source>
        <dbReference type="Pfam" id="PF03104"/>
    </source>
</evidence>
<dbReference type="NCBIfam" id="TIGR00592">
    <property type="entry name" value="pol2"/>
    <property type="match status" value="1"/>
</dbReference>
<dbReference type="GO" id="GO:0043625">
    <property type="term" value="C:delta DNA polymerase complex"/>
    <property type="evidence" value="ECO:0007669"/>
    <property type="project" value="TreeGrafter"/>
</dbReference>
<evidence type="ECO:0000259" key="25">
    <source>
        <dbReference type="Pfam" id="PF24055"/>
    </source>
</evidence>
<evidence type="ECO:0000256" key="21">
    <source>
        <dbReference type="SAM" id="MobiDB-lite"/>
    </source>
</evidence>
<dbReference type="PROSITE" id="PS00116">
    <property type="entry name" value="DNA_POLYMERASE_B"/>
    <property type="match status" value="1"/>
</dbReference>
<evidence type="ECO:0000256" key="17">
    <source>
        <dbReference type="ARBA" id="ARBA00023125"/>
    </source>
</evidence>
<dbReference type="PRINTS" id="PR00106">
    <property type="entry name" value="DNAPOLB"/>
</dbReference>
<protein>
    <recommendedName>
        <fullName evidence="20">DNA polymerase</fullName>
        <ecNumber evidence="20">2.7.7.7</ecNumber>
    </recommendedName>
</protein>
<name>A0A8X7CP10_9ARAC</name>
<dbReference type="InterPro" id="IPR006133">
    <property type="entry name" value="DNA-dir_DNA_pol_B_exonuc"/>
</dbReference>
<comment type="subcellular location">
    <subcellularLocation>
        <location evidence="2 20">Nucleus</location>
    </subcellularLocation>
</comment>
<comment type="catalytic activity">
    <reaction evidence="19 20">
        <text>DNA(n) + a 2'-deoxyribonucleoside 5'-triphosphate = DNA(n+1) + diphosphate</text>
        <dbReference type="Rhea" id="RHEA:22508"/>
        <dbReference type="Rhea" id="RHEA-COMP:17339"/>
        <dbReference type="Rhea" id="RHEA-COMP:17340"/>
        <dbReference type="ChEBI" id="CHEBI:33019"/>
        <dbReference type="ChEBI" id="CHEBI:61560"/>
        <dbReference type="ChEBI" id="CHEBI:173112"/>
        <dbReference type="EC" id="2.7.7.7"/>
    </reaction>
</comment>
<dbReference type="PANTHER" id="PTHR10322">
    <property type="entry name" value="DNA POLYMERASE CATALYTIC SUBUNIT"/>
    <property type="match status" value="1"/>
</dbReference>
<dbReference type="OrthoDB" id="2414538at2759"/>
<evidence type="ECO:0000256" key="13">
    <source>
        <dbReference type="ARBA" id="ARBA00022839"/>
    </source>
</evidence>
<dbReference type="CDD" id="cd05777">
    <property type="entry name" value="DNA_polB_delta_exo"/>
    <property type="match status" value="1"/>
</dbReference>
<evidence type="ECO:0000256" key="18">
    <source>
        <dbReference type="ARBA" id="ARBA00023242"/>
    </source>
</evidence>
<evidence type="ECO:0000259" key="24">
    <source>
        <dbReference type="Pfam" id="PF14260"/>
    </source>
</evidence>
<dbReference type="InterPro" id="IPR006172">
    <property type="entry name" value="DNA-dir_DNA_pol_B"/>
</dbReference>
<keyword evidence="6 20" id="KW-0548">Nucleotidyltransferase</keyword>
<evidence type="ECO:0000256" key="1">
    <source>
        <dbReference type="ARBA" id="ARBA00001966"/>
    </source>
</evidence>
<feature type="domain" description="DNA-directed DNA polymerase family B exonuclease" evidence="23">
    <location>
        <begin position="361"/>
        <end position="599"/>
    </location>
</feature>
<dbReference type="Gene3D" id="1.10.287.690">
    <property type="entry name" value="Helix hairpin bin"/>
    <property type="match status" value="1"/>
</dbReference>
<dbReference type="FunFam" id="3.30.420.10:FF:000351">
    <property type="entry name" value="DNA polymerase"/>
    <property type="match status" value="1"/>
</dbReference>
<dbReference type="GO" id="GO:0003677">
    <property type="term" value="F:DNA binding"/>
    <property type="evidence" value="ECO:0007669"/>
    <property type="project" value="UniProtKB-KW"/>
</dbReference>
<dbReference type="Gene3D" id="3.90.1600.10">
    <property type="entry name" value="Palm domain of DNA polymerase"/>
    <property type="match status" value="1"/>
</dbReference>
<dbReference type="SUPFAM" id="SSF56672">
    <property type="entry name" value="DNA/RNA polymerases"/>
    <property type="match status" value="1"/>
</dbReference>
<evidence type="ECO:0000256" key="2">
    <source>
        <dbReference type="ARBA" id="ARBA00004123"/>
    </source>
</evidence>
<gene>
    <name evidence="26" type="primary">DNApol-delta</name>
    <name evidence="26" type="ORF">TNIN_226821</name>
</gene>
<evidence type="ECO:0000256" key="15">
    <source>
        <dbReference type="ARBA" id="ARBA00023004"/>
    </source>
</evidence>
<dbReference type="GO" id="GO:0008296">
    <property type="term" value="F:3'-5'-DNA exonuclease activity"/>
    <property type="evidence" value="ECO:0007669"/>
    <property type="project" value="TreeGrafter"/>
</dbReference>
<dbReference type="Pfam" id="PF14260">
    <property type="entry name" value="zf-C4pol"/>
    <property type="match status" value="1"/>
</dbReference>